<evidence type="ECO:0000313" key="2">
    <source>
        <dbReference type="Proteomes" id="UP000023152"/>
    </source>
</evidence>
<name>X6PGT3_RETFI</name>
<gene>
    <name evidence="1" type="ORF">RFI_00192</name>
</gene>
<dbReference type="EMBL" id="ASPP01000202">
    <property type="protein sequence ID" value="ETO36872.1"/>
    <property type="molecule type" value="Genomic_DNA"/>
</dbReference>
<proteinExistence type="predicted"/>
<protein>
    <submittedName>
        <fullName evidence="1">Uncharacterized protein</fullName>
    </submittedName>
</protein>
<dbReference type="AlphaFoldDB" id="X6PGT3"/>
<accession>X6PGT3</accession>
<evidence type="ECO:0000313" key="1">
    <source>
        <dbReference type="EMBL" id="ETO36872.1"/>
    </source>
</evidence>
<reference evidence="1 2" key="1">
    <citation type="journal article" date="2013" name="Curr. Biol.">
        <title>The Genome of the Foraminiferan Reticulomyxa filosa.</title>
        <authorList>
            <person name="Glockner G."/>
            <person name="Hulsmann N."/>
            <person name="Schleicher M."/>
            <person name="Noegel A.A."/>
            <person name="Eichinger L."/>
            <person name="Gallinger C."/>
            <person name="Pawlowski J."/>
            <person name="Sierra R."/>
            <person name="Euteneuer U."/>
            <person name="Pillet L."/>
            <person name="Moustafa A."/>
            <person name="Platzer M."/>
            <person name="Groth M."/>
            <person name="Szafranski K."/>
            <person name="Schliwa M."/>
        </authorList>
    </citation>
    <scope>NUCLEOTIDE SEQUENCE [LARGE SCALE GENOMIC DNA]</scope>
</reference>
<keyword evidence="2" id="KW-1185">Reference proteome</keyword>
<organism evidence="1 2">
    <name type="scientific">Reticulomyxa filosa</name>
    <dbReference type="NCBI Taxonomy" id="46433"/>
    <lineage>
        <taxon>Eukaryota</taxon>
        <taxon>Sar</taxon>
        <taxon>Rhizaria</taxon>
        <taxon>Retaria</taxon>
        <taxon>Foraminifera</taxon>
        <taxon>Monothalamids</taxon>
        <taxon>Reticulomyxidae</taxon>
        <taxon>Reticulomyxa</taxon>
    </lineage>
</organism>
<dbReference type="Proteomes" id="UP000023152">
    <property type="component" value="Unassembled WGS sequence"/>
</dbReference>
<sequence>MQTISLFGMTTFSPLLPFFFAQNKKTKGGTIKIKTNERLCQLPPSKMLLTNLHISAAFLLITNFCGSVSSIDTSVKVCSSSSSKPPASCVLTSSCFSSVAILKNKKQTKVLHNSTKDWLAKINIEEKFSKHLVLFFQN</sequence>
<comment type="caution">
    <text evidence="1">The sequence shown here is derived from an EMBL/GenBank/DDBJ whole genome shotgun (WGS) entry which is preliminary data.</text>
</comment>